<accession>A0A3N4YZW1</accession>
<keyword evidence="2" id="KW-1133">Transmembrane helix</keyword>
<evidence type="ECO:0000256" key="3">
    <source>
        <dbReference type="SAM" id="SignalP"/>
    </source>
</evidence>
<feature type="compositionally biased region" description="Acidic residues" evidence="1">
    <location>
        <begin position="215"/>
        <end position="232"/>
    </location>
</feature>
<feature type="chain" id="PRO_5038797139" description="LPXTG-motif cell wall-anchored protein" evidence="3">
    <location>
        <begin position="28"/>
        <end position="269"/>
    </location>
</feature>
<protein>
    <recommendedName>
        <fullName evidence="6">LPXTG-motif cell wall-anchored protein</fullName>
    </recommendedName>
</protein>
<reference evidence="4 5" key="1">
    <citation type="submission" date="2018-11" db="EMBL/GenBank/DDBJ databases">
        <title>Sequencing the genomes of 1000 actinobacteria strains.</title>
        <authorList>
            <person name="Klenk H.-P."/>
        </authorList>
    </citation>
    <scope>NUCLEOTIDE SEQUENCE [LARGE SCALE GENOMIC DNA]</scope>
    <source>
        <strain evidence="4 5">DSM 15700</strain>
    </source>
</reference>
<dbReference type="AlphaFoldDB" id="A0A3N4YZW1"/>
<keyword evidence="5" id="KW-1185">Reference proteome</keyword>
<keyword evidence="2" id="KW-0812">Transmembrane</keyword>
<dbReference type="EMBL" id="RKQZ01000001">
    <property type="protein sequence ID" value="RPF19458.1"/>
    <property type="molecule type" value="Genomic_DNA"/>
</dbReference>
<name>A0A3N4YZW1_9MICO</name>
<keyword evidence="3" id="KW-0732">Signal</keyword>
<evidence type="ECO:0008006" key="6">
    <source>
        <dbReference type="Google" id="ProtNLM"/>
    </source>
</evidence>
<feature type="transmembrane region" description="Helical" evidence="2">
    <location>
        <begin position="242"/>
        <end position="262"/>
    </location>
</feature>
<gene>
    <name evidence="4" type="ORF">EDD34_0004</name>
</gene>
<evidence type="ECO:0000313" key="5">
    <source>
        <dbReference type="Proteomes" id="UP000280501"/>
    </source>
</evidence>
<evidence type="ECO:0000313" key="4">
    <source>
        <dbReference type="EMBL" id="RPF19458.1"/>
    </source>
</evidence>
<dbReference type="RefSeq" id="WP_170176914.1">
    <property type="nucleotide sequence ID" value="NZ_RKQZ01000001.1"/>
</dbReference>
<feature type="signal peptide" evidence="3">
    <location>
        <begin position="1"/>
        <end position="27"/>
    </location>
</feature>
<evidence type="ECO:0000256" key="2">
    <source>
        <dbReference type="SAM" id="Phobius"/>
    </source>
</evidence>
<evidence type="ECO:0000256" key="1">
    <source>
        <dbReference type="SAM" id="MobiDB-lite"/>
    </source>
</evidence>
<dbReference type="Proteomes" id="UP000280501">
    <property type="component" value="Unassembled WGS sequence"/>
</dbReference>
<proteinExistence type="predicted"/>
<feature type="region of interest" description="Disordered" evidence="1">
    <location>
        <begin position="201"/>
        <end position="237"/>
    </location>
</feature>
<organism evidence="4 5">
    <name type="scientific">Myceligenerans xiligouense</name>
    <dbReference type="NCBI Taxonomy" id="253184"/>
    <lineage>
        <taxon>Bacteria</taxon>
        <taxon>Bacillati</taxon>
        <taxon>Actinomycetota</taxon>
        <taxon>Actinomycetes</taxon>
        <taxon>Micrococcales</taxon>
        <taxon>Promicromonosporaceae</taxon>
        <taxon>Myceligenerans</taxon>
    </lineage>
</organism>
<comment type="caution">
    <text evidence="4">The sequence shown here is derived from an EMBL/GenBank/DDBJ whole genome shotgun (WGS) entry which is preliminary data.</text>
</comment>
<keyword evidence="2" id="KW-0472">Membrane</keyword>
<sequence>MKKFLAGGALTAVALGGMVAMAPAASAHIPNVNADCTGLYVDFKSYKGGTDVEVVIDGAVVESTVLPGSPYDWVDFVKHYEFDDDTVGHTWSVSVDAHDGRDGVQYDFTDEGAVDACATPPTKEVVVPATPEVVAGCAVTIDDVVLPENTDALTYSKNEAGVVAALVSDEYEWIEDLGSWTPQADGSVLFPAELLLVEEACEDASSPEPSPSEPTEVEASDEPSAPADEEEPPVLAATGATVGGAAAFALLLVGGGVALVIARRRMATN</sequence>